<dbReference type="Proteomes" id="UP000051307">
    <property type="component" value="Unassembled WGS sequence"/>
</dbReference>
<sequence length="172" mass="19250">MKKRILLFVVTFLTILGIASVHTTTVSAASWGAKKIFTTPKATRGVWYVKNGGLMSKFKITAHTDNGAKLYQPLSNKEQTKWLKKLIAIDEKTNYKVGDKIEKTMCQAKIVKFHGSTGFSDGSWLTGTVGQEYYIPVKRTVKGKRVNALHLIEGDFFDGYAYHSKKLAKQSL</sequence>
<reference evidence="2 3" key="1">
    <citation type="journal article" date="2015" name="Genome Announc.">
        <title>Expanding the biotechnology potential of lactobacilli through comparative genomics of 213 strains and associated genera.</title>
        <authorList>
            <person name="Sun Z."/>
            <person name="Harris H.M."/>
            <person name="McCann A."/>
            <person name="Guo C."/>
            <person name="Argimon S."/>
            <person name="Zhang W."/>
            <person name="Yang X."/>
            <person name="Jeffery I.B."/>
            <person name="Cooney J.C."/>
            <person name="Kagawa T.F."/>
            <person name="Liu W."/>
            <person name="Song Y."/>
            <person name="Salvetti E."/>
            <person name="Wrobel A."/>
            <person name="Rasinkangas P."/>
            <person name="Parkhill J."/>
            <person name="Rea M.C."/>
            <person name="O'Sullivan O."/>
            <person name="Ritari J."/>
            <person name="Douillard F.P."/>
            <person name="Paul Ross R."/>
            <person name="Yang R."/>
            <person name="Briner A.E."/>
            <person name="Felis G.E."/>
            <person name="de Vos W.M."/>
            <person name="Barrangou R."/>
            <person name="Klaenhammer T.R."/>
            <person name="Caufield P.W."/>
            <person name="Cui Y."/>
            <person name="Zhang H."/>
            <person name="O'Toole P.W."/>
        </authorList>
    </citation>
    <scope>NUCLEOTIDE SEQUENCE [LARGE SCALE GENOMIC DNA]</scope>
    <source>
        <strain evidence="2 3">DSM 16761</strain>
    </source>
</reference>
<feature type="chain" id="PRO_5006412157" description="Surface layer protein A domain-containing protein" evidence="1">
    <location>
        <begin position="29"/>
        <end position="172"/>
    </location>
</feature>
<dbReference type="PATRIC" id="fig|1423767.3.peg.1881"/>
<evidence type="ECO:0008006" key="4">
    <source>
        <dbReference type="Google" id="ProtNLM"/>
    </source>
</evidence>
<dbReference type="EMBL" id="AZFU01000044">
    <property type="protein sequence ID" value="KRM02213.1"/>
    <property type="molecule type" value="Genomic_DNA"/>
</dbReference>
<dbReference type="RefSeq" id="WP_025014397.1">
    <property type="nucleotide sequence ID" value="NZ_AZFU01000044.1"/>
</dbReference>
<gene>
    <name evidence="2" type="ORF">FC59_GL001814</name>
</gene>
<dbReference type="OrthoDB" id="2325436at2"/>
<feature type="signal peptide" evidence="1">
    <location>
        <begin position="1"/>
        <end position="28"/>
    </location>
</feature>
<evidence type="ECO:0000313" key="3">
    <source>
        <dbReference type="Proteomes" id="UP000051307"/>
    </source>
</evidence>
<name>A0A0R1VAE4_9LACO</name>
<evidence type="ECO:0000313" key="2">
    <source>
        <dbReference type="EMBL" id="KRM02213.1"/>
    </source>
</evidence>
<accession>A0A0R1VAE4</accession>
<keyword evidence="1" id="KW-0732">Signal</keyword>
<dbReference type="AlphaFoldDB" id="A0A0R1VAE4"/>
<protein>
    <recommendedName>
        <fullName evidence="4">Surface layer protein A domain-containing protein</fullName>
    </recommendedName>
</protein>
<organism evidence="2 3">
    <name type="scientific">Lactobacillus kitasatonis DSM 16761 = JCM 1039</name>
    <dbReference type="NCBI Taxonomy" id="1423767"/>
    <lineage>
        <taxon>Bacteria</taxon>
        <taxon>Bacillati</taxon>
        <taxon>Bacillota</taxon>
        <taxon>Bacilli</taxon>
        <taxon>Lactobacillales</taxon>
        <taxon>Lactobacillaceae</taxon>
        <taxon>Lactobacillus</taxon>
    </lineage>
</organism>
<dbReference type="eggNOG" id="ENOG50309P8">
    <property type="taxonomic scope" value="Bacteria"/>
</dbReference>
<evidence type="ECO:0000256" key="1">
    <source>
        <dbReference type="SAM" id="SignalP"/>
    </source>
</evidence>
<comment type="caution">
    <text evidence="2">The sequence shown here is derived from an EMBL/GenBank/DDBJ whole genome shotgun (WGS) entry which is preliminary data.</text>
</comment>
<proteinExistence type="predicted"/>